<keyword evidence="8" id="KW-0496">Mitochondrion</keyword>
<keyword evidence="6" id="KW-0812">Transmembrane</keyword>
<evidence type="ECO:0000256" key="4">
    <source>
        <dbReference type="ARBA" id="ARBA00022617"/>
    </source>
</evidence>
<dbReference type="InterPro" id="IPR017938">
    <property type="entry name" value="Riboflavin_synthase-like_b-brl"/>
</dbReference>
<dbReference type="PRINTS" id="PR00371">
    <property type="entry name" value="FPNCR"/>
</dbReference>
<keyword evidence="5 15" id="KW-0285">Flavoprotein</keyword>
<dbReference type="Gene3D" id="2.40.30.10">
    <property type="entry name" value="Translation factors"/>
    <property type="match status" value="1"/>
</dbReference>
<dbReference type="Pfam" id="PF00970">
    <property type="entry name" value="FAD_binding_6"/>
    <property type="match status" value="1"/>
</dbReference>
<dbReference type="GO" id="GO:0005783">
    <property type="term" value="C:endoplasmic reticulum"/>
    <property type="evidence" value="ECO:0007669"/>
    <property type="project" value="TreeGrafter"/>
</dbReference>
<evidence type="ECO:0000256" key="2">
    <source>
        <dbReference type="ARBA" id="ARBA00004572"/>
    </source>
</evidence>
<evidence type="ECO:0000256" key="10">
    <source>
        <dbReference type="ARBA" id="ARBA00022989"/>
    </source>
</evidence>
<comment type="subcellular location">
    <subcellularLocation>
        <location evidence="2">Mitochondrion outer membrane</location>
        <topology evidence="2">Single-pass membrane protein</topology>
    </subcellularLocation>
</comment>
<dbReference type="Gene3D" id="3.40.50.80">
    <property type="entry name" value="Nucleotide-binding domain of ferredoxin-NADP reductase (FNR) module"/>
    <property type="match status" value="1"/>
</dbReference>
<dbReference type="PRINTS" id="PR00406">
    <property type="entry name" value="CYTB5RDTASE"/>
</dbReference>
<dbReference type="SMART" id="SM01117">
    <property type="entry name" value="Cyt-b5"/>
    <property type="match status" value="1"/>
</dbReference>
<keyword evidence="9 15" id="KW-0274">FAD</keyword>
<proteinExistence type="inferred from homology"/>
<evidence type="ECO:0000256" key="14">
    <source>
        <dbReference type="ARBA" id="ARBA00023136"/>
    </source>
</evidence>
<keyword evidence="8" id="KW-1000">Mitochondrion outer membrane</keyword>
<evidence type="ECO:0000256" key="8">
    <source>
        <dbReference type="ARBA" id="ARBA00022787"/>
    </source>
</evidence>
<evidence type="ECO:0000256" key="5">
    <source>
        <dbReference type="ARBA" id="ARBA00022630"/>
    </source>
</evidence>
<dbReference type="PANTHER" id="PTHR19370:SF178">
    <property type="entry name" value="CYTOCHROME-B5 REDUCTASE"/>
    <property type="match status" value="1"/>
</dbReference>
<dbReference type="GO" id="GO:0016491">
    <property type="term" value="F:oxidoreductase activity"/>
    <property type="evidence" value="ECO:0007669"/>
    <property type="project" value="UniProtKB-KW"/>
</dbReference>
<evidence type="ECO:0000313" key="19">
    <source>
        <dbReference type="EMBL" id="OJJ98878.1"/>
    </source>
</evidence>
<protein>
    <recommendedName>
        <fullName evidence="21">Cytochrome-b5 reductase</fullName>
    </recommendedName>
</protein>
<comment type="similarity">
    <text evidence="3">Belongs to the flavoprotein pyridine nucleotide cytochrome reductase family.</text>
</comment>
<dbReference type="InterPro" id="IPR017927">
    <property type="entry name" value="FAD-bd_FR_type"/>
</dbReference>
<evidence type="ECO:0000256" key="9">
    <source>
        <dbReference type="ARBA" id="ARBA00022827"/>
    </source>
</evidence>
<feature type="binding site" evidence="15">
    <location>
        <position position="287"/>
    </location>
    <ligand>
        <name>FAD</name>
        <dbReference type="ChEBI" id="CHEBI:57692"/>
    </ligand>
</feature>
<dbReference type="EMBL" id="KV878979">
    <property type="protein sequence ID" value="OJJ98878.1"/>
    <property type="molecule type" value="Genomic_DNA"/>
</dbReference>
<keyword evidence="20" id="KW-1185">Reference proteome</keyword>
<dbReference type="InterPro" id="IPR001709">
    <property type="entry name" value="Flavoprot_Pyr_Nucl_cyt_Rdtase"/>
</dbReference>
<feature type="binding site" evidence="15">
    <location>
        <position position="304"/>
    </location>
    <ligand>
        <name>FAD</name>
        <dbReference type="ChEBI" id="CHEBI:57692"/>
    </ligand>
</feature>
<evidence type="ECO:0000256" key="6">
    <source>
        <dbReference type="ARBA" id="ARBA00022692"/>
    </source>
</evidence>
<organism evidence="19 20">
    <name type="scientific">Aspergillus aculeatus (strain ATCC 16872 / CBS 172.66 / WB 5094)</name>
    <dbReference type="NCBI Taxonomy" id="690307"/>
    <lineage>
        <taxon>Eukaryota</taxon>
        <taxon>Fungi</taxon>
        <taxon>Dikarya</taxon>
        <taxon>Ascomycota</taxon>
        <taxon>Pezizomycotina</taxon>
        <taxon>Eurotiomycetes</taxon>
        <taxon>Eurotiomycetidae</taxon>
        <taxon>Eurotiales</taxon>
        <taxon>Aspergillaceae</taxon>
        <taxon>Aspergillus</taxon>
        <taxon>Aspergillus subgen. Circumdati</taxon>
    </lineage>
</organism>
<evidence type="ECO:0000256" key="7">
    <source>
        <dbReference type="ARBA" id="ARBA00022723"/>
    </source>
</evidence>
<dbReference type="OMA" id="WYMLDSA"/>
<evidence type="ECO:0000256" key="16">
    <source>
        <dbReference type="RuleBase" id="RU362121"/>
    </source>
</evidence>
<keyword evidence="12 16" id="KW-0408">Iron</keyword>
<dbReference type="GO" id="GO:0020037">
    <property type="term" value="F:heme binding"/>
    <property type="evidence" value="ECO:0007669"/>
    <property type="project" value="UniProtKB-UniRule"/>
</dbReference>
<dbReference type="PROSITE" id="PS51384">
    <property type="entry name" value="FAD_FR"/>
    <property type="match status" value="1"/>
</dbReference>
<dbReference type="Gene3D" id="3.10.120.10">
    <property type="entry name" value="Cytochrome b5-like heme/steroid binding domain"/>
    <property type="match status" value="1"/>
</dbReference>
<dbReference type="SUPFAM" id="SSF63380">
    <property type="entry name" value="Riboflavin synthase domain-like"/>
    <property type="match status" value="1"/>
</dbReference>
<keyword evidence="13" id="KW-0520">NAD</keyword>
<comment type="cofactor">
    <cofactor evidence="1 15">
        <name>FAD</name>
        <dbReference type="ChEBI" id="CHEBI:57692"/>
    </cofactor>
</comment>
<dbReference type="SUPFAM" id="SSF55856">
    <property type="entry name" value="Cytochrome b5-like heme/steroid binding domain"/>
    <property type="match status" value="1"/>
</dbReference>
<dbReference type="PANTHER" id="PTHR19370">
    <property type="entry name" value="NADH-CYTOCHROME B5 REDUCTASE"/>
    <property type="match status" value="1"/>
</dbReference>
<feature type="domain" description="Cytochrome b5 heme-binding" evidence="17">
    <location>
        <begin position="19"/>
        <end position="95"/>
    </location>
</feature>
<dbReference type="STRING" id="690307.A0A1L9WS29"/>
<dbReference type="GeneID" id="30976503"/>
<evidence type="ECO:0000313" key="20">
    <source>
        <dbReference type="Proteomes" id="UP000184546"/>
    </source>
</evidence>
<feature type="binding site" evidence="15">
    <location>
        <position position="289"/>
    </location>
    <ligand>
        <name>FAD</name>
        <dbReference type="ChEBI" id="CHEBI:57692"/>
    </ligand>
</feature>
<evidence type="ECO:0000259" key="18">
    <source>
        <dbReference type="PROSITE" id="PS51384"/>
    </source>
</evidence>
<evidence type="ECO:0008006" key="21">
    <source>
        <dbReference type="Google" id="ProtNLM"/>
    </source>
</evidence>
<evidence type="ECO:0000256" key="12">
    <source>
        <dbReference type="ARBA" id="ARBA00023004"/>
    </source>
</evidence>
<evidence type="ECO:0000256" key="1">
    <source>
        <dbReference type="ARBA" id="ARBA00001974"/>
    </source>
</evidence>
<name>A0A1L9WS29_ASPA1</name>
<evidence type="ECO:0000256" key="15">
    <source>
        <dbReference type="PIRSR" id="PIRSR601834-1"/>
    </source>
</evidence>
<keyword evidence="4 16" id="KW-0349">Heme</keyword>
<dbReference type="Pfam" id="PF00173">
    <property type="entry name" value="Cyt-b5"/>
    <property type="match status" value="1"/>
</dbReference>
<comment type="similarity">
    <text evidence="16">Belongs to the cytochrome b5 family.</text>
</comment>
<dbReference type="InterPro" id="IPR001199">
    <property type="entry name" value="Cyt_B5-like_heme/steroid-bd"/>
</dbReference>
<evidence type="ECO:0000259" key="17">
    <source>
        <dbReference type="PROSITE" id="PS50255"/>
    </source>
</evidence>
<dbReference type="AlphaFoldDB" id="A0A1L9WS29"/>
<dbReference type="FunFam" id="3.10.120.10:FF:000002">
    <property type="entry name" value="Cytochrome b5 type B"/>
    <property type="match status" value="1"/>
</dbReference>
<dbReference type="FunFam" id="3.40.50.80:FF:000019">
    <property type="entry name" value="NADH-cytochrome b5 reductase"/>
    <property type="match status" value="1"/>
</dbReference>
<feature type="binding site" evidence="15">
    <location>
        <position position="356"/>
    </location>
    <ligand>
        <name>FAD</name>
        <dbReference type="ChEBI" id="CHEBI:57692"/>
    </ligand>
</feature>
<dbReference type="Proteomes" id="UP000184546">
    <property type="component" value="Unassembled WGS sequence"/>
</dbReference>
<dbReference type="RefSeq" id="XP_020055218.1">
    <property type="nucleotide sequence ID" value="XM_020202689.1"/>
</dbReference>
<dbReference type="PROSITE" id="PS00191">
    <property type="entry name" value="CYTOCHROME_B5_1"/>
    <property type="match status" value="1"/>
</dbReference>
<evidence type="ECO:0000256" key="11">
    <source>
        <dbReference type="ARBA" id="ARBA00023002"/>
    </source>
</evidence>
<accession>A0A1L9WS29</accession>
<dbReference type="GO" id="GO:0005741">
    <property type="term" value="C:mitochondrial outer membrane"/>
    <property type="evidence" value="ECO:0007669"/>
    <property type="project" value="UniProtKB-SubCell"/>
</dbReference>
<dbReference type="VEuPathDB" id="FungiDB:ASPACDRAFT_53076"/>
<reference evidence="20" key="1">
    <citation type="journal article" date="2017" name="Genome Biol.">
        <title>Comparative genomics reveals high biological diversity and specific adaptations in the industrially and medically important fungal genus Aspergillus.</title>
        <authorList>
            <person name="de Vries R.P."/>
            <person name="Riley R."/>
            <person name="Wiebenga A."/>
            <person name="Aguilar-Osorio G."/>
            <person name="Amillis S."/>
            <person name="Uchima C.A."/>
            <person name="Anderluh G."/>
            <person name="Asadollahi M."/>
            <person name="Askin M."/>
            <person name="Barry K."/>
            <person name="Battaglia E."/>
            <person name="Bayram O."/>
            <person name="Benocci T."/>
            <person name="Braus-Stromeyer S.A."/>
            <person name="Caldana C."/>
            <person name="Canovas D."/>
            <person name="Cerqueira G.C."/>
            <person name="Chen F."/>
            <person name="Chen W."/>
            <person name="Choi C."/>
            <person name="Clum A."/>
            <person name="Dos Santos R.A."/>
            <person name="Damasio A.R."/>
            <person name="Diallinas G."/>
            <person name="Emri T."/>
            <person name="Fekete E."/>
            <person name="Flipphi M."/>
            <person name="Freyberg S."/>
            <person name="Gallo A."/>
            <person name="Gournas C."/>
            <person name="Habgood R."/>
            <person name="Hainaut M."/>
            <person name="Harispe M.L."/>
            <person name="Henrissat B."/>
            <person name="Hilden K.S."/>
            <person name="Hope R."/>
            <person name="Hossain A."/>
            <person name="Karabika E."/>
            <person name="Karaffa L."/>
            <person name="Karanyi Z."/>
            <person name="Krasevec N."/>
            <person name="Kuo A."/>
            <person name="Kusch H."/>
            <person name="LaButti K."/>
            <person name="Lagendijk E.L."/>
            <person name="Lapidus A."/>
            <person name="Levasseur A."/>
            <person name="Lindquist E."/>
            <person name="Lipzen A."/>
            <person name="Logrieco A.F."/>
            <person name="MacCabe A."/>
            <person name="Maekelae M.R."/>
            <person name="Malavazi I."/>
            <person name="Melin P."/>
            <person name="Meyer V."/>
            <person name="Mielnichuk N."/>
            <person name="Miskei M."/>
            <person name="Molnar A.P."/>
            <person name="Mule G."/>
            <person name="Ngan C.Y."/>
            <person name="Orejas M."/>
            <person name="Orosz E."/>
            <person name="Ouedraogo J.P."/>
            <person name="Overkamp K.M."/>
            <person name="Park H.-S."/>
            <person name="Perrone G."/>
            <person name="Piumi F."/>
            <person name="Punt P.J."/>
            <person name="Ram A.F."/>
            <person name="Ramon A."/>
            <person name="Rauscher S."/>
            <person name="Record E."/>
            <person name="Riano-Pachon D.M."/>
            <person name="Robert V."/>
            <person name="Roehrig J."/>
            <person name="Ruller R."/>
            <person name="Salamov A."/>
            <person name="Salih N.S."/>
            <person name="Samson R.A."/>
            <person name="Sandor E."/>
            <person name="Sanguinetti M."/>
            <person name="Schuetze T."/>
            <person name="Sepcic K."/>
            <person name="Shelest E."/>
            <person name="Sherlock G."/>
            <person name="Sophianopoulou V."/>
            <person name="Squina F.M."/>
            <person name="Sun H."/>
            <person name="Susca A."/>
            <person name="Todd R.B."/>
            <person name="Tsang A."/>
            <person name="Unkles S.E."/>
            <person name="van de Wiele N."/>
            <person name="van Rossen-Uffink D."/>
            <person name="Oliveira J.V."/>
            <person name="Vesth T.C."/>
            <person name="Visser J."/>
            <person name="Yu J.-H."/>
            <person name="Zhou M."/>
            <person name="Andersen M.R."/>
            <person name="Archer D.B."/>
            <person name="Baker S.E."/>
            <person name="Benoit I."/>
            <person name="Brakhage A.A."/>
            <person name="Braus G.H."/>
            <person name="Fischer R."/>
            <person name="Frisvad J.C."/>
            <person name="Goldman G.H."/>
            <person name="Houbraken J."/>
            <person name="Oakley B."/>
            <person name="Pocsi I."/>
            <person name="Scazzocchio C."/>
            <person name="Seiboth B."/>
            <person name="vanKuyk P.A."/>
            <person name="Wortman J."/>
            <person name="Dyer P.S."/>
            <person name="Grigoriev I.V."/>
        </authorList>
    </citation>
    <scope>NUCLEOTIDE SEQUENCE [LARGE SCALE GENOMIC DNA]</scope>
    <source>
        <strain evidence="20">ATCC 16872 / CBS 172.66 / WB 5094</strain>
    </source>
</reference>
<dbReference type="InterPro" id="IPR018506">
    <property type="entry name" value="Cyt_B5_heme-BS"/>
</dbReference>
<dbReference type="OrthoDB" id="432685at2759"/>
<evidence type="ECO:0000256" key="13">
    <source>
        <dbReference type="ARBA" id="ARBA00023027"/>
    </source>
</evidence>
<dbReference type="CDD" id="cd06183">
    <property type="entry name" value="cyt_b5_reduct_like"/>
    <property type="match status" value="1"/>
</dbReference>
<dbReference type="InterPro" id="IPR008333">
    <property type="entry name" value="Cbr1-like_FAD-bd_dom"/>
</dbReference>
<keyword evidence="7 16" id="KW-0479">Metal-binding</keyword>
<dbReference type="GO" id="GO:0046872">
    <property type="term" value="F:metal ion binding"/>
    <property type="evidence" value="ECO:0007669"/>
    <property type="project" value="UniProtKB-UniRule"/>
</dbReference>
<dbReference type="InterPro" id="IPR039261">
    <property type="entry name" value="FNR_nucleotide-bd"/>
</dbReference>
<dbReference type="SUPFAM" id="SSF52343">
    <property type="entry name" value="Ferredoxin reductase-like, C-terminal NADP-linked domain"/>
    <property type="match status" value="1"/>
</dbReference>
<dbReference type="InterPro" id="IPR001433">
    <property type="entry name" value="OxRdtase_FAD/NAD-bd"/>
</dbReference>
<dbReference type="InterPro" id="IPR036400">
    <property type="entry name" value="Cyt_B5-like_heme/steroid_sf"/>
</dbReference>
<sequence length="479" mass="52532">MEQSIISESPAPVVADVQLPEYSLAEVATHNKKDDIWIVVHGQVFDVTNYLQDHPGGAEVLLETAGTDATADFEDVGHSEDSRDILQEYLIGTLKDAKKYVSPKAVRVIPQRSQKTAPPSSSSARSVGAIVGALGTATALLYFVNRSNPGAIDMRKAWGQIIPSKLNVSRLPGGEFAHGFIMATAVCALLGSLVAQQAAKFTKIDSGFLRYPPRIKARKRPRADPHLAKGFLDAKEFQRLPLVRKDELASNVYRLVFTLPDQKGVIGLPIGQHVAIRAVVNDTTVSRSYTPVSNNLDLGRLELLVRCYPDGLLSGQYLAKLEVGDEVEFRGPKGSMQYSRGLCTKIGMVAGGTGITPMYQLIRAICEDDRDTTEISLIYANRTENDILLREELEDFARKYPKNFKLWYMLDTAPEVWQYGTGYVTQAVLSERLPSPSPETKILLCGPPPMVSACKKTLVAMGFQKPGAISKIGDQIFCF</sequence>
<gene>
    <name evidence="19" type="ORF">ASPACDRAFT_53076</name>
</gene>
<dbReference type="InterPro" id="IPR001834">
    <property type="entry name" value="CBR-like"/>
</dbReference>
<keyword evidence="10" id="KW-1133">Transmembrane helix</keyword>
<evidence type="ECO:0000256" key="3">
    <source>
        <dbReference type="ARBA" id="ARBA00006105"/>
    </source>
</evidence>
<feature type="binding site" evidence="15">
    <location>
        <position position="314"/>
    </location>
    <ligand>
        <name>FAD</name>
        <dbReference type="ChEBI" id="CHEBI:57692"/>
    </ligand>
</feature>
<dbReference type="PROSITE" id="PS50255">
    <property type="entry name" value="CYTOCHROME_B5_2"/>
    <property type="match status" value="1"/>
</dbReference>
<dbReference type="PRINTS" id="PR00363">
    <property type="entry name" value="CYTOCHROMEB5"/>
</dbReference>
<dbReference type="Pfam" id="PF00175">
    <property type="entry name" value="NAD_binding_1"/>
    <property type="match status" value="1"/>
</dbReference>
<keyword evidence="11" id="KW-0560">Oxidoreductase</keyword>
<keyword evidence="14" id="KW-0472">Membrane</keyword>
<feature type="domain" description="FAD-binding FR-type" evidence="18">
    <location>
        <begin position="235"/>
        <end position="339"/>
    </location>
</feature>